<keyword evidence="3" id="KW-1185">Reference proteome</keyword>
<protein>
    <submittedName>
        <fullName evidence="2">SDR family oxidoreductase</fullName>
        <ecNumber evidence="2">1.-.-.-</ecNumber>
    </submittedName>
</protein>
<dbReference type="GO" id="GO:0016491">
    <property type="term" value="F:oxidoreductase activity"/>
    <property type="evidence" value="ECO:0007669"/>
    <property type="project" value="UniProtKB-KW"/>
</dbReference>
<dbReference type="Proteomes" id="UP001247754">
    <property type="component" value="Unassembled WGS sequence"/>
</dbReference>
<dbReference type="Gene3D" id="3.40.50.720">
    <property type="entry name" value="NAD(P)-binding Rossmann-like Domain"/>
    <property type="match status" value="1"/>
</dbReference>
<comment type="similarity">
    <text evidence="1">Belongs to the short-chain dehydrogenases/reductases (SDR) family.</text>
</comment>
<reference evidence="2 3" key="1">
    <citation type="submission" date="2023-09" db="EMBL/GenBank/DDBJ databases">
        <title>Xinfangfangia sedmenti sp. nov., isolated the sedment.</title>
        <authorList>
            <person name="Xu L."/>
        </authorList>
    </citation>
    <scope>NUCLEOTIDE SEQUENCE [LARGE SCALE GENOMIC DNA]</scope>
    <source>
        <strain evidence="2 3">LG-4</strain>
    </source>
</reference>
<name>A0ABU1F2U4_9RHOB</name>
<dbReference type="PRINTS" id="PR00081">
    <property type="entry name" value="GDHRDH"/>
</dbReference>
<evidence type="ECO:0000313" key="2">
    <source>
        <dbReference type="EMBL" id="MDR5651184.1"/>
    </source>
</evidence>
<comment type="caution">
    <text evidence="2">The sequence shown here is derived from an EMBL/GenBank/DDBJ whole genome shotgun (WGS) entry which is preliminary data.</text>
</comment>
<keyword evidence="2" id="KW-0560">Oxidoreductase</keyword>
<proteinExistence type="inferred from homology"/>
<dbReference type="PANTHER" id="PTHR42760">
    <property type="entry name" value="SHORT-CHAIN DEHYDROGENASES/REDUCTASES FAMILY MEMBER"/>
    <property type="match status" value="1"/>
</dbReference>
<dbReference type="NCBIfam" id="NF005559">
    <property type="entry name" value="PRK07231.1"/>
    <property type="match status" value="1"/>
</dbReference>
<evidence type="ECO:0000256" key="1">
    <source>
        <dbReference type="ARBA" id="ARBA00006484"/>
    </source>
</evidence>
<dbReference type="InterPro" id="IPR002347">
    <property type="entry name" value="SDR_fam"/>
</dbReference>
<gene>
    <name evidence="2" type="ORF">RGD00_01080</name>
</gene>
<dbReference type="Pfam" id="PF13561">
    <property type="entry name" value="adh_short_C2"/>
    <property type="match status" value="1"/>
</dbReference>
<sequence length="275" mass="28089">MAASSAPADRPRDWMRVSLLDGLVALVAGGGSGIGESVAQTLALNGARVVVGDRRADMAETVAAGINAAGGQAIAVAFDVTDEAGIAAALAATRAAFGGLDILVNCAGVIAPAALEDVSLDVWRHSFAVNVEGALLLARACLPMLRQSAHAAVVNVSSLAGGSAYPNGGPYGPSKAALISLTRTMALEWAADGIRVNVVSPGTTETPLLRANMTPETRRQREDRIPMGRLGQPSELADTIVYLASPAASYVTGQNVNCDGGLSQALMVQKFQANK</sequence>
<dbReference type="EMBL" id="JAVKPH010000001">
    <property type="protein sequence ID" value="MDR5651184.1"/>
    <property type="molecule type" value="Genomic_DNA"/>
</dbReference>
<organism evidence="2 3">
    <name type="scientific">Ruixingdingia sedimenti</name>
    <dbReference type="NCBI Taxonomy" id="3073604"/>
    <lineage>
        <taxon>Bacteria</taxon>
        <taxon>Pseudomonadati</taxon>
        <taxon>Pseudomonadota</taxon>
        <taxon>Alphaproteobacteria</taxon>
        <taxon>Rhodobacterales</taxon>
        <taxon>Paracoccaceae</taxon>
        <taxon>Ruixingdingia</taxon>
    </lineage>
</organism>
<dbReference type="PRINTS" id="PR00080">
    <property type="entry name" value="SDRFAMILY"/>
</dbReference>
<evidence type="ECO:0000313" key="3">
    <source>
        <dbReference type="Proteomes" id="UP001247754"/>
    </source>
</evidence>
<dbReference type="CDD" id="cd05233">
    <property type="entry name" value="SDR_c"/>
    <property type="match status" value="1"/>
</dbReference>
<dbReference type="SUPFAM" id="SSF51735">
    <property type="entry name" value="NAD(P)-binding Rossmann-fold domains"/>
    <property type="match status" value="1"/>
</dbReference>
<accession>A0ABU1F2U4</accession>
<dbReference type="RefSeq" id="WP_310455250.1">
    <property type="nucleotide sequence ID" value="NZ_JAVKPH010000001.1"/>
</dbReference>
<dbReference type="EC" id="1.-.-.-" evidence="2"/>
<dbReference type="PANTHER" id="PTHR42760:SF129">
    <property type="entry name" value="OXIDOREDUCTASE"/>
    <property type="match status" value="1"/>
</dbReference>
<dbReference type="InterPro" id="IPR036291">
    <property type="entry name" value="NAD(P)-bd_dom_sf"/>
</dbReference>